<sequence>MNDAAVNIPPLDDRCPRCGGSFHCGVNGAGPCPCTTVQLSAELQATLRQRFEGCLCVSCLAALAGGAALDRAE</sequence>
<evidence type="ECO:0000313" key="2">
    <source>
        <dbReference type="Proteomes" id="UP001293718"/>
    </source>
</evidence>
<reference evidence="1 2" key="1">
    <citation type="submission" date="2023-11" db="EMBL/GenBank/DDBJ databases">
        <title>Draft genome of Azohydromonas lata strain H1 (DSM1123), a polyhydroxyalkanoate producer.</title>
        <authorList>
            <person name="Traversa D."/>
            <person name="D'Addabbo P."/>
            <person name="Pazzani C."/>
            <person name="Manzari C."/>
            <person name="Chiara M."/>
            <person name="Scrascia M."/>
        </authorList>
    </citation>
    <scope>NUCLEOTIDE SEQUENCE [LARGE SCALE GENOMIC DNA]</scope>
    <source>
        <strain evidence="1 2">H1</strain>
    </source>
</reference>
<name>A0ABU5IF71_9BURK</name>
<comment type="caution">
    <text evidence="1">The sequence shown here is derived from an EMBL/GenBank/DDBJ whole genome shotgun (WGS) entry which is preliminary data.</text>
</comment>
<keyword evidence="2" id="KW-1185">Reference proteome</keyword>
<evidence type="ECO:0000313" key="1">
    <source>
        <dbReference type="EMBL" id="MDZ5457784.1"/>
    </source>
</evidence>
<dbReference type="EMBL" id="JAXOJX010000022">
    <property type="protein sequence ID" value="MDZ5457784.1"/>
    <property type="molecule type" value="Genomic_DNA"/>
</dbReference>
<dbReference type="RefSeq" id="WP_084267692.1">
    <property type="nucleotide sequence ID" value="NZ_JAXOJX010000022.1"/>
</dbReference>
<accession>A0ABU5IF71</accession>
<organism evidence="1 2">
    <name type="scientific">Azohydromonas lata</name>
    <dbReference type="NCBI Taxonomy" id="45677"/>
    <lineage>
        <taxon>Bacteria</taxon>
        <taxon>Pseudomonadati</taxon>
        <taxon>Pseudomonadota</taxon>
        <taxon>Betaproteobacteria</taxon>
        <taxon>Burkholderiales</taxon>
        <taxon>Sphaerotilaceae</taxon>
        <taxon>Azohydromonas</taxon>
    </lineage>
</organism>
<dbReference type="InterPro" id="IPR032720">
    <property type="entry name" value="Cys_rich_CWC"/>
</dbReference>
<gene>
    <name evidence="1" type="ORF">SM757_14485</name>
</gene>
<proteinExistence type="predicted"/>
<dbReference type="Proteomes" id="UP001293718">
    <property type="component" value="Unassembled WGS sequence"/>
</dbReference>
<protein>
    <submittedName>
        <fullName evidence="1">Cysteine-rich CWC family protein</fullName>
    </submittedName>
</protein>
<dbReference type="Pfam" id="PF14375">
    <property type="entry name" value="Cys_rich_CWC"/>
    <property type="match status" value="1"/>
</dbReference>